<proteinExistence type="predicted"/>
<dbReference type="Proteomes" id="UP000182584">
    <property type="component" value="Unassembled WGS sequence"/>
</dbReference>
<reference evidence="2 3" key="1">
    <citation type="submission" date="2016-10" db="EMBL/GenBank/DDBJ databases">
        <authorList>
            <person name="de Groot N.N."/>
        </authorList>
    </citation>
    <scope>NUCLEOTIDE SEQUENCE [LARGE SCALE GENOMIC DNA]</scope>
    <source>
        <strain evidence="2 3">AR40</strain>
    </source>
</reference>
<keyword evidence="1" id="KW-1133">Transmembrane helix</keyword>
<dbReference type="SUPFAM" id="SSF53187">
    <property type="entry name" value="Zn-dependent exopeptidases"/>
    <property type="match status" value="1"/>
</dbReference>
<dbReference type="eggNOG" id="COG0860">
    <property type="taxonomic scope" value="Bacteria"/>
</dbReference>
<dbReference type="EMBL" id="FOGJ01000008">
    <property type="protein sequence ID" value="SER60544.1"/>
    <property type="molecule type" value="Genomic_DNA"/>
</dbReference>
<feature type="transmembrane region" description="Helical" evidence="1">
    <location>
        <begin position="35"/>
        <end position="54"/>
    </location>
</feature>
<keyword evidence="1" id="KW-0812">Transmembrane</keyword>
<accession>A0A1H9QJB2</accession>
<protein>
    <submittedName>
        <fullName evidence="2">N-acetylmuramoyl-L-alanine amidase</fullName>
    </submittedName>
</protein>
<evidence type="ECO:0000313" key="2">
    <source>
        <dbReference type="EMBL" id="SER60544.1"/>
    </source>
</evidence>
<dbReference type="Gene3D" id="3.40.630.40">
    <property type="entry name" value="Zn-dependent exopeptidases"/>
    <property type="match status" value="1"/>
</dbReference>
<organism evidence="2 3">
    <name type="scientific">Butyrivibrio fibrisolvens</name>
    <dbReference type="NCBI Taxonomy" id="831"/>
    <lineage>
        <taxon>Bacteria</taxon>
        <taxon>Bacillati</taxon>
        <taxon>Bacillota</taxon>
        <taxon>Clostridia</taxon>
        <taxon>Lachnospirales</taxon>
        <taxon>Lachnospiraceae</taxon>
        <taxon>Butyrivibrio</taxon>
    </lineage>
</organism>
<keyword evidence="1" id="KW-0472">Membrane</keyword>
<dbReference type="AlphaFoldDB" id="A0A1H9QJB2"/>
<gene>
    <name evidence="2" type="ORF">SAMN04487884_10813</name>
</gene>
<name>A0A1H9QJB2_BUTFI</name>
<sequence>MTEDMEKDTECGAGELAIALEQRRSDRYTVLMKKTAIASSIFSITALAFMFVYLSTRSVVIKDTAQARESVAFEDKVALSDKAFAMTLKEEGDCIKLSLPEGTDSEDIVIENKVTTCQLLISIEEADDFYTGNTSVTTPGNVTGCLCVPQNDSSVSLEFQLDGIYEYTSTLDGGTLSVSFVNPHEIYDRIILIDPVMGDLQDGDDVESDASLYEALALKDRLEKEKVKAYLTRTDAGEIDLVDKRALIGELDPDLVICIDTGADTAVYYNDNIYLRGYGNDDFAGQVLADISYETYEVGHTDNIMAYSLSDRPYELMTYISVPSVLVTVPGAPAVSEGVLEASYDHTYQDQVATGLYKAVLYAYSDMNK</sequence>
<evidence type="ECO:0000313" key="3">
    <source>
        <dbReference type="Proteomes" id="UP000182584"/>
    </source>
</evidence>
<evidence type="ECO:0000256" key="1">
    <source>
        <dbReference type="SAM" id="Phobius"/>
    </source>
</evidence>